<evidence type="ECO:0000313" key="1">
    <source>
        <dbReference type="EMBL" id="MEV0707582.1"/>
    </source>
</evidence>
<accession>A0ABV3FQ85</accession>
<dbReference type="EMBL" id="JBFAKC010000003">
    <property type="protein sequence ID" value="MEV0707582.1"/>
    <property type="molecule type" value="Genomic_DNA"/>
</dbReference>
<keyword evidence="2" id="KW-1185">Reference proteome</keyword>
<sequence length="309" mass="31560">MFAPAPLMDIRSEVLAAAAFGELPGLAATELPTVSGPVDSWLRAVVLGGQGRYAAARAQLRSIRGTTSDPTVLSLVASSEGSLLRQLGWHARASMADGRALAHLSAEPLVSGSNPVDTAPSTVSSGKRGVFGPTASPTVADFAVPDRAAALCDALTGLAADALGTGRTDLATRLLGRAANSLDAAHPRAMIRWHWVSAETALAQGRPEPASAHAAAGLAAAERCPSIRHRVKSLLLVAAAALTRGDLAAAAEAADEVATRCREHELLPLGWACAMLRTGLSDASAAEEAARYGAAIARRGGHFRPPGVA</sequence>
<gene>
    <name evidence="1" type="ORF">AB0I48_08475</name>
</gene>
<dbReference type="RefSeq" id="WP_357781477.1">
    <property type="nucleotide sequence ID" value="NZ_JBFAKC010000003.1"/>
</dbReference>
<name>A0ABV3FQ85_9NOCA</name>
<comment type="caution">
    <text evidence="1">The sequence shown here is derived from an EMBL/GenBank/DDBJ whole genome shotgun (WGS) entry which is preliminary data.</text>
</comment>
<evidence type="ECO:0008006" key="3">
    <source>
        <dbReference type="Google" id="ProtNLM"/>
    </source>
</evidence>
<protein>
    <recommendedName>
        <fullName evidence="3">LuxR family transcriptional regulator</fullName>
    </recommendedName>
</protein>
<proteinExistence type="predicted"/>
<evidence type="ECO:0000313" key="2">
    <source>
        <dbReference type="Proteomes" id="UP001551695"/>
    </source>
</evidence>
<organism evidence="1 2">
    <name type="scientific">Nocardia aurea</name>
    <dbReference type="NCBI Taxonomy" id="2144174"/>
    <lineage>
        <taxon>Bacteria</taxon>
        <taxon>Bacillati</taxon>
        <taxon>Actinomycetota</taxon>
        <taxon>Actinomycetes</taxon>
        <taxon>Mycobacteriales</taxon>
        <taxon>Nocardiaceae</taxon>
        <taxon>Nocardia</taxon>
    </lineage>
</organism>
<reference evidence="1 2" key="1">
    <citation type="submission" date="2024-06" db="EMBL/GenBank/DDBJ databases">
        <title>The Natural Products Discovery Center: Release of the First 8490 Sequenced Strains for Exploring Actinobacteria Biosynthetic Diversity.</title>
        <authorList>
            <person name="Kalkreuter E."/>
            <person name="Kautsar S.A."/>
            <person name="Yang D."/>
            <person name="Bader C.D."/>
            <person name="Teijaro C.N."/>
            <person name="Fluegel L."/>
            <person name="Davis C.M."/>
            <person name="Simpson J.R."/>
            <person name="Lauterbach L."/>
            <person name="Steele A.D."/>
            <person name="Gui C."/>
            <person name="Meng S."/>
            <person name="Li G."/>
            <person name="Viehrig K."/>
            <person name="Ye F."/>
            <person name="Su P."/>
            <person name="Kiefer A.F."/>
            <person name="Nichols A."/>
            <person name="Cepeda A.J."/>
            <person name="Yan W."/>
            <person name="Fan B."/>
            <person name="Jiang Y."/>
            <person name="Adhikari A."/>
            <person name="Zheng C.-J."/>
            <person name="Schuster L."/>
            <person name="Cowan T.M."/>
            <person name="Smanski M.J."/>
            <person name="Chevrette M.G."/>
            <person name="De Carvalho L.P.S."/>
            <person name="Shen B."/>
        </authorList>
    </citation>
    <scope>NUCLEOTIDE SEQUENCE [LARGE SCALE GENOMIC DNA]</scope>
    <source>
        <strain evidence="1 2">NPDC050403</strain>
    </source>
</reference>
<dbReference type="Proteomes" id="UP001551695">
    <property type="component" value="Unassembled WGS sequence"/>
</dbReference>